<organism evidence="1 2">
    <name type="scientific">Caryophanon latum</name>
    <dbReference type="NCBI Taxonomy" id="33977"/>
    <lineage>
        <taxon>Bacteria</taxon>
        <taxon>Bacillati</taxon>
        <taxon>Bacillota</taxon>
        <taxon>Bacilli</taxon>
        <taxon>Bacillales</taxon>
        <taxon>Caryophanaceae</taxon>
        <taxon>Caryophanon</taxon>
    </lineage>
</organism>
<evidence type="ECO:0008006" key="3">
    <source>
        <dbReference type="Google" id="ProtNLM"/>
    </source>
</evidence>
<proteinExistence type="predicted"/>
<dbReference type="OrthoDB" id="158697at2"/>
<protein>
    <recommendedName>
        <fullName evidence="3">PIN domain-containing protein</fullName>
    </recommendedName>
</protein>
<gene>
    <name evidence="1" type="ORF">A6K76_05350</name>
</gene>
<dbReference type="Proteomes" id="UP000093482">
    <property type="component" value="Unassembled WGS sequence"/>
</dbReference>
<evidence type="ECO:0000313" key="1">
    <source>
        <dbReference type="EMBL" id="OCS93464.1"/>
    </source>
</evidence>
<name>A0A1C0Z1Y9_9BACL</name>
<dbReference type="AlphaFoldDB" id="A0A1C0Z1Y9"/>
<accession>A0A1C0Z1Y9</accession>
<evidence type="ECO:0000313" key="2">
    <source>
        <dbReference type="Proteomes" id="UP000093482"/>
    </source>
</evidence>
<sequence>MSKIIVIDTSILCCHLQVPGKETCGPLHDVWTYERVEKEIQQAIQDKCTLVLPLATIIETGNHIAQAAGNRFEVAQKFAAILKLTAQNQTPWAAFVDQSVLWTEEGLMTLAKEWPSYAAQGLAIGDTTIKNVADYYAATGKTVKILTGDELLRAYEPAPKDVPNVPKPRRRK</sequence>
<dbReference type="RefSeq" id="WP_066461718.1">
    <property type="nucleotide sequence ID" value="NZ_MATO01000008.1"/>
</dbReference>
<dbReference type="EMBL" id="MATO01000008">
    <property type="protein sequence ID" value="OCS93464.1"/>
    <property type="molecule type" value="Genomic_DNA"/>
</dbReference>
<comment type="caution">
    <text evidence="1">The sequence shown here is derived from an EMBL/GenBank/DDBJ whole genome shotgun (WGS) entry which is preliminary data.</text>
</comment>
<reference evidence="1 2" key="1">
    <citation type="submission" date="2016-07" db="EMBL/GenBank/DDBJ databases">
        <title>Caryophanon latum genome sequencing.</title>
        <authorList>
            <person name="Verma A."/>
            <person name="Pal Y."/>
            <person name="Krishnamurthi S."/>
        </authorList>
    </citation>
    <scope>NUCLEOTIDE SEQUENCE [LARGE SCALE GENOMIC DNA]</scope>
    <source>
        <strain evidence="1 2">DSM 14151</strain>
    </source>
</reference>
<keyword evidence="2" id="KW-1185">Reference proteome</keyword>